<keyword evidence="3" id="KW-1185">Reference proteome</keyword>
<feature type="region of interest" description="Disordered" evidence="1">
    <location>
        <begin position="287"/>
        <end position="309"/>
    </location>
</feature>
<sequence length="605" mass="69274">MLLVGTDSLFLPTDTMKFGALGVEISTSLTVPKHVVQFICARIPDLIHAYDELKNQPWCLENHRCLVQARTAFFQSLCLCDDEWEILKGRHFLEKNSKEIFEPGDVVRVTRFYPETSRPMLVTKVPSKNASSGRGDLAVSSSEDSDENIISGRSNDYRKYLGLLYRYNAGKELDDEGARKLIFHFGQLNKDEKVMAKEQTDPRVWCGLVFASTRPTAARKLAGYRIMKFDVRGWDIVPVKARIPCSECVKSNYPCEYTGMNRILRCKECVLRQKRCTLAGKTGGPDNLTRPRKNMIIDDHGDESDSDDEELSEEYKEYLHLLQNLDRGRTLDDEGIRKLIAQLHFVSPEERDIAKEQTDVRIWCRMVFAGIRATEARNIKGTKIGPRDIRDWDAIPVKTVSPCTECTKGGWACEYTGSPRQKRCRECMFRQTRCTIAGSDCEPPSQGTRRGQESHLRKKRRRSSHSSREEENHIDLEIQHLENRSPRSLKRLREANEDTAPQKRSRAVASRFQHFPRGINPTFDKAVSPLELEQGKDTGGPRTPIDYALPGDEGLEEIRNELDGLKRKVDEFDTVRDRWAALRREAAEKVNIFQEEMAALFSRLP</sequence>
<protein>
    <submittedName>
        <fullName evidence="2">Uncharacterized protein</fullName>
    </submittedName>
</protein>
<feature type="compositionally biased region" description="Acidic residues" evidence="1">
    <location>
        <begin position="300"/>
        <end position="309"/>
    </location>
</feature>
<feature type="region of interest" description="Disordered" evidence="1">
    <location>
        <begin position="438"/>
        <end position="487"/>
    </location>
</feature>
<organism evidence="2 3">
    <name type="scientific">Armillaria gallica</name>
    <name type="common">Bulbous honey fungus</name>
    <name type="synonym">Armillaria bulbosa</name>
    <dbReference type="NCBI Taxonomy" id="47427"/>
    <lineage>
        <taxon>Eukaryota</taxon>
        <taxon>Fungi</taxon>
        <taxon>Dikarya</taxon>
        <taxon>Basidiomycota</taxon>
        <taxon>Agaricomycotina</taxon>
        <taxon>Agaricomycetes</taxon>
        <taxon>Agaricomycetidae</taxon>
        <taxon>Agaricales</taxon>
        <taxon>Marasmiineae</taxon>
        <taxon>Physalacriaceae</taxon>
        <taxon>Armillaria</taxon>
    </lineage>
</organism>
<dbReference type="AlphaFoldDB" id="A0A2H3E803"/>
<feature type="compositionally biased region" description="Basic residues" evidence="1">
    <location>
        <begin position="456"/>
        <end position="465"/>
    </location>
</feature>
<evidence type="ECO:0000313" key="3">
    <source>
        <dbReference type="Proteomes" id="UP000217790"/>
    </source>
</evidence>
<feature type="compositionally biased region" description="Basic and acidic residues" evidence="1">
    <location>
        <begin position="466"/>
        <end position="487"/>
    </location>
</feature>
<dbReference type="OrthoDB" id="3007870at2759"/>
<reference evidence="3" key="1">
    <citation type="journal article" date="2017" name="Nat. Ecol. Evol.">
        <title>Genome expansion and lineage-specific genetic innovations in the forest pathogenic fungi Armillaria.</title>
        <authorList>
            <person name="Sipos G."/>
            <person name="Prasanna A.N."/>
            <person name="Walter M.C."/>
            <person name="O'Connor E."/>
            <person name="Balint B."/>
            <person name="Krizsan K."/>
            <person name="Kiss B."/>
            <person name="Hess J."/>
            <person name="Varga T."/>
            <person name="Slot J."/>
            <person name="Riley R."/>
            <person name="Boka B."/>
            <person name="Rigling D."/>
            <person name="Barry K."/>
            <person name="Lee J."/>
            <person name="Mihaltcheva S."/>
            <person name="LaButti K."/>
            <person name="Lipzen A."/>
            <person name="Waldron R."/>
            <person name="Moloney N.M."/>
            <person name="Sperisen C."/>
            <person name="Kredics L."/>
            <person name="Vagvoelgyi C."/>
            <person name="Patrignani A."/>
            <person name="Fitzpatrick D."/>
            <person name="Nagy I."/>
            <person name="Doyle S."/>
            <person name="Anderson J.B."/>
            <person name="Grigoriev I.V."/>
            <person name="Gueldener U."/>
            <person name="Muensterkoetter M."/>
            <person name="Nagy L.G."/>
        </authorList>
    </citation>
    <scope>NUCLEOTIDE SEQUENCE [LARGE SCALE GENOMIC DNA]</scope>
    <source>
        <strain evidence="3">Ar21-2</strain>
    </source>
</reference>
<dbReference type="Proteomes" id="UP000217790">
    <property type="component" value="Unassembled WGS sequence"/>
</dbReference>
<dbReference type="EMBL" id="KZ293647">
    <property type="protein sequence ID" value="PBK99842.1"/>
    <property type="molecule type" value="Genomic_DNA"/>
</dbReference>
<name>A0A2H3E803_ARMGA</name>
<evidence type="ECO:0000313" key="2">
    <source>
        <dbReference type="EMBL" id="PBK99842.1"/>
    </source>
</evidence>
<evidence type="ECO:0000256" key="1">
    <source>
        <dbReference type="SAM" id="MobiDB-lite"/>
    </source>
</evidence>
<dbReference type="OMA" id="ICARIPD"/>
<proteinExistence type="predicted"/>
<dbReference type="InParanoid" id="A0A2H3E803"/>
<gene>
    <name evidence="2" type="ORF">ARMGADRAFT_1008321</name>
</gene>
<accession>A0A2H3E803</accession>